<dbReference type="AlphaFoldDB" id="H1SD23"/>
<proteinExistence type="predicted"/>
<gene>
    <name evidence="2" type="ORF">OR16_30714</name>
</gene>
<feature type="region of interest" description="Disordered" evidence="1">
    <location>
        <begin position="1"/>
        <end position="21"/>
    </location>
</feature>
<dbReference type="EMBL" id="AHJE01000087">
    <property type="protein sequence ID" value="EHP39569.1"/>
    <property type="molecule type" value="Genomic_DNA"/>
</dbReference>
<dbReference type="InterPro" id="IPR009957">
    <property type="entry name" value="DUF1484"/>
</dbReference>
<reference evidence="2 3" key="1">
    <citation type="journal article" date="2012" name="J. Bacteriol.">
        <title>De Novo Genome Project of Cupriavidus basilensis OR16.</title>
        <authorList>
            <person name="Cserhati M."/>
            <person name="Kriszt B."/>
            <person name="Szoboszlay S."/>
            <person name="Toth A."/>
            <person name="Szabo I."/>
            <person name="Tancsics A."/>
            <person name="Nagy I."/>
            <person name="Horvath B."/>
            <person name="Nagy I."/>
            <person name="Kukolya J."/>
        </authorList>
    </citation>
    <scope>NUCLEOTIDE SEQUENCE [LARGE SCALE GENOMIC DNA]</scope>
    <source>
        <strain evidence="2 3">OR16</strain>
    </source>
</reference>
<protein>
    <recommendedName>
        <fullName evidence="4">DUF1484 domain-containing protein</fullName>
    </recommendedName>
</protein>
<dbReference type="Pfam" id="PF07363">
    <property type="entry name" value="DUF1484"/>
    <property type="match status" value="1"/>
</dbReference>
<name>H1SD23_9BURK</name>
<dbReference type="RefSeq" id="WP_006161835.1">
    <property type="nucleotide sequence ID" value="NZ_AHJE01000087.1"/>
</dbReference>
<evidence type="ECO:0000313" key="2">
    <source>
        <dbReference type="EMBL" id="EHP39569.1"/>
    </source>
</evidence>
<dbReference type="Proteomes" id="UP000005808">
    <property type="component" value="Unassembled WGS sequence"/>
</dbReference>
<sequence>MDARSKTLVPATDPSEPGMLAEPLLPKETAVPQDDPKREAIMRSFDELLRVRAGLGAILTLLDLQADASIDCIGLHSLLASLQQQLDASVDRLDELF</sequence>
<organism evidence="2 3">
    <name type="scientific">Cupriavidus basilensis OR16</name>
    <dbReference type="NCBI Taxonomy" id="1127483"/>
    <lineage>
        <taxon>Bacteria</taxon>
        <taxon>Pseudomonadati</taxon>
        <taxon>Pseudomonadota</taxon>
        <taxon>Betaproteobacteria</taxon>
        <taxon>Burkholderiales</taxon>
        <taxon>Burkholderiaceae</taxon>
        <taxon>Cupriavidus</taxon>
    </lineage>
</organism>
<evidence type="ECO:0000256" key="1">
    <source>
        <dbReference type="SAM" id="MobiDB-lite"/>
    </source>
</evidence>
<accession>H1SD23</accession>
<evidence type="ECO:0008006" key="4">
    <source>
        <dbReference type="Google" id="ProtNLM"/>
    </source>
</evidence>
<dbReference type="PATRIC" id="fig|1127483.3.peg.6133"/>
<evidence type="ECO:0000313" key="3">
    <source>
        <dbReference type="Proteomes" id="UP000005808"/>
    </source>
</evidence>
<comment type="caution">
    <text evidence="2">The sequence shown here is derived from an EMBL/GenBank/DDBJ whole genome shotgun (WGS) entry which is preliminary data.</text>
</comment>